<protein>
    <submittedName>
        <fullName evidence="1">Uncharacterized protein LOC104236095</fullName>
    </submittedName>
</protein>
<dbReference type="EMBL" id="BMAU01021355">
    <property type="protein sequence ID" value="GFY20396.1"/>
    <property type="molecule type" value="Genomic_DNA"/>
</dbReference>
<keyword evidence="2" id="KW-1185">Reference proteome</keyword>
<dbReference type="Proteomes" id="UP000887159">
    <property type="component" value="Unassembled WGS sequence"/>
</dbReference>
<proteinExistence type="predicted"/>
<organism evidence="1 2">
    <name type="scientific">Trichonephila clavipes</name>
    <name type="common">Golden silk orbweaver</name>
    <name type="synonym">Nephila clavipes</name>
    <dbReference type="NCBI Taxonomy" id="2585209"/>
    <lineage>
        <taxon>Eukaryota</taxon>
        <taxon>Metazoa</taxon>
        <taxon>Ecdysozoa</taxon>
        <taxon>Arthropoda</taxon>
        <taxon>Chelicerata</taxon>
        <taxon>Arachnida</taxon>
        <taxon>Araneae</taxon>
        <taxon>Araneomorphae</taxon>
        <taxon>Entelegynae</taxon>
        <taxon>Araneoidea</taxon>
        <taxon>Nephilidae</taxon>
        <taxon>Trichonephila</taxon>
    </lineage>
</organism>
<reference evidence="1" key="1">
    <citation type="submission" date="2020-08" db="EMBL/GenBank/DDBJ databases">
        <title>Multicomponent nature underlies the extraordinary mechanical properties of spider dragline silk.</title>
        <authorList>
            <person name="Kono N."/>
            <person name="Nakamura H."/>
            <person name="Mori M."/>
            <person name="Yoshida Y."/>
            <person name="Ohtoshi R."/>
            <person name="Malay A.D."/>
            <person name="Moran D.A.P."/>
            <person name="Tomita M."/>
            <person name="Numata K."/>
            <person name="Arakawa K."/>
        </authorList>
    </citation>
    <scope>NUCLEOTIDE SEQUENCE</scope>
</reference>
<name>A0A8X6SVY0_TRICX</name>
<accession>A0A8X6SVY0</accession>
<evidence type="ECO:0000313" key="1">
    <source>
        <dbReference type="EMBL" id="GFY20396.1"/>
    </source>
</evidence>
<dbReference type="PANTHER" id="PTHR10492">
    <property type="match status" value="1"/>
</dbReference>
<dbReference type="AlphaFoldDB" id="A0A8X6SVY0"/>
<comment type="caution">
    <text evidence="1">The sequence shown here is derived from an EMBL/GenBank/DDBJ whole genome shotgun (WGS) entry which is preliminary data.</text>
</comment>
<gene>
    <name evidence="1" type="primary">LOC104236095</name>
    <name evidence="1" type="ORF">TNCV_210281</name>
</gene>
<evidence type="ECO:0000313" key="2">
    <source>
        <dbReference type="Proteomes" id="UP000887159"/>
    </source>
</evidence>
<sequence>MFLERHAAGCIPLNGRKRGLPHAHILVWLINKITPDQIDQIISAEIPDKHIDPNLFDVVTKNMIHGPCGAFNNNSPCMSDGKCTKRYPRKLVSDTITGNDGYPLYHRRSVEDGGKSVVLKVRNIDIEVDNRWIVPY</sequence>
<dbReference type="PANTHER" id="PTHR10492:SF57">
    <property type="entry name" value="ATP-DEPENDENT DNA HELICASE"/>
    <property type="match status" value="1"/>
</dbReference>